<name>I1D269_9PSEU</name>
<accession>I1D269</accession>
<dbReference type="OrthoDB" id="416758at2"/>
<dbReference type="RefSeq" id="WP_005464302.1">
    <property type="nucleotide sequence ID" value="NZ_CM001484.1"/>
</dbReference>
<dbReference type="HOGENOM" id="CLU_000022_69_2_11"/>
<dbReference type="InterPro" id="IPR014031">
    <property type="entry name" value="Ketoacyl_synth_C"/>
</dbReference>
<dbReference type="InterPro" id="IPR000794">
    <property type="entry name" value="Beta-ketoacyl_synthase"/>
</dbReference>
<organism evidence="6 7">
    <name type="scientific">Saccharomonospora glauca K62</name>
    <dbReference type="NCBI Taxonomy" id="928724"/>
    <lineage>
        <taxon>Bacteria</taxon>
        <taxon>Bacillati</taxon>
        <taxon>Actinomycetota</taxon>
        <taxon>Actinomycetes</taxon>
        <taxon>Pseudonocardiales</taxon>
        <taxon>Pseudonocardiaceae</taxon>
        <taxon>Saccharomonospora</taxon>
    </lineage>
</organism>
<dbReference type="eggNOG" id="COG0304">
    <property type="taxonomic scope" value="Bacteria"/>
</dbReference>
<dbReference type="SUPFAM" id="SSF53901">
    <property type="entry name" value="Thiolase-like"/>
    <property type="match status" value="2"/>
</dbReference>
<dbReference type="InterPro" id="IPR016039">
    <property type="entry name" value="Thiolase-like"/>
</dbReference>
<evidence type="ECO:0000259" key="5">
    <source>
        <dbReference type="PROSITE" id="PS52004"/>
    </source>
</evidence>
<dbReference type="PANTHER" id="PTHR11712:SF322">
    <property type="entry name" value="POLYKETIDE BETA-KETOACYL SYNTHASE 2-RELATED"/>
    <property type="match status" value="1"/>
</dbReference>
<evidence type="ECO:0000256" key="2">
    <source>
        <dbReference type="ARBA" id="ARBA00022679"/>
    </source>
</evidence>
<evidence type="ECO:0000313" key="6">
    <source>
        <dbReference type="EMBL" id="EIE99043.1"/>
    </source>
</evidence>
<dbReference type="InterPro" id="IPR020841">
    <property type="entry name" value="PKS_Beta-ketoAc_synthase_dom"/>
</dbReference>
<keyword evidence="3" id="KW-0012">Acyltransferase</keyword>
<dbReference type="Proteomes" id="UP000005087">
    <property type="component" value="Chromosome"/>
</dbReference>
<dbReference type="Pfam" id="PF02801">
    <property type="entry name" value="Ketoacyl-synt_C"/>
    <property type="match status" value="1"/>
</dbReference>
<dbReference type="InterPro" id="IPR014030">
    <property type="entry name" value="Ketoacyl_synth_N"/>
</dbReference>
<dbReference type="STRING" id="928724.SacglDRAFT_02142"/>
<keyword evidence="2 4" id="KW-0808">Transferase</keyword>
<evidence type="ECO:0000256" key="3">
    <source>
        <dbReference type="ARBA" id="ARBA00023315"/>
    </source>
</evidence>
<dbReference type="Gene3D" id="3.40.47.10">
    <property type="match status" value="2"/>
</dbReference>
<reference evidence="6 7" key="1">
    <citation type="submission" date="2011-09" db="EMBL/GenBank/DDBJ databases">
        <authorList>
            <consortium name="US DOE Joint Genome Institute (JGI-PGF)"/>
            <person name="Lucas S."/>
            <person name="Han J."/>
            <person name="Lapidus A."/>
            <person name="Cheng J.-F."/>
            <person name="Goodwin L."/>
            <person name="Pitluck S."/>
            <person name="Peters L."/>
            <person name="Land M.L."/>
            <person name="Hauser L."/>
            <person name="Brambilla E."/>
            <person name="Klenk H.-P."/>
            <person name="Woyke T.J."/>
        </authorList>
    </citation>
    <scope>NUCLEOTIDE SEQUENCE [LARGE SCALE GENOMIC DNA]</scope>
    <source>
        <strain evidence="6 7">K62</strain>
    </source>
</reference>
<keyword evidence="7" id="KW-1185">Reference proteome</keyword>
<dbReference type="SMART" id="SM00825">
    <property type="entry name" value="PKS_KS"/>
    <property type="match status" value="1"/>
</dbReference>
<reference evidence="7" key="2">
    <citation type="submission" date="2012-01" db="EMBL/GenBank/DDBJ databases">
        <title>Noncontiguous Finished sequence of chromosome of Saccharomonospora glauca K62.</title>
        <authorList>
            <consortium name="US DOE Joint Genome Institute"/>
            <person name="Lucas S."/>
            <person name="Han J."/>
            <person name="Lapidus A."/>
            <person name="Cheng J.-F."/>
            <person name="Goodwin L."/>
            <person name="Pitluck S."/>
            <person name="Peters L."/>
            <person name="Mikhailova N."/>
            <person name="Held B."/>
            <person name="Detter J.C."/>
            <person name="Han C."/>
            <person name="Tapia R."/>
            <person name="Land M."/>
            <person name="Hauser L."/>
            <person name="Kyrpides N."/>
            <person name="Ivanova N."/>
            <person name="Pagani I."/>
            <person name="Brambilla E.-M."/>
            <person name="Klenk H.-P."/>
            <person name="Woyke T."/>
        </authorList>
    </citation>
    <scope>NUCLEOTIDE SEQUENCE [LARGE SCALE GENOMIC DNA]</scope>
    <source>
        <strain evidence="7">K62</strain>
    </source>
</reference>
<dbReference type="AlphaFoldDB" id="I1D269"/>
<comment type="similarity">
    <text evidence="1 4">Belongs to the thiolase-like superfamily. Beta-ketoacyl-ACP synthases family.</text>
</comment>
<dbReference type="GO" id="GO:0004315">
    <property type="term" value="F:3-oxoacyl-[acyl-carrier-protein] synthase activity"/>
    <property type="evidence" value="ECO:0007669"/>
    <property type="project" value="TreeGrafter"/>
</dbReference>
<dbReference type="PANTHER" id="PTHR11712">
    <property type="entry name" value="POLYKETIDE SYNTHASE-RELATED"/>
    <property type="match status" value="1"/>
</dbReference>
<evidence type="ECO:0000256" key="4">
    <source>
        <dbReference type="RuleBase" id="RU003694"/>
    </source>
</evidence>
<gene>
    <name evidence="6" type="ORF">SacglDRAFT_02142</name>
</gene>
<protein>
    <submittedName>
        <fullName evidence="6">3-oxoacyl-(Acyl-carrier-protein) synthase</fullName>
    </submittedName>
</protein>
<dbReference type="GO" id="GO:0006633">
    <property type="term" value="P:fatty acid biosynthetic process"/>
    <property type="evidence" value="ECO:0007669"/>
    <property type="project" value="TreeGrafter"/>
</dbReference>
<evidence type="ECO:0000256" key="1">
    <source>
        <dbReference type="ARBA" id="ARBA00008467"/>
    </source>
</evidence>
<feature type="domain" description="Ketosynthase family 3 (KS3)" evidence="5">
    <location>
        <begin position="1"/>
        <end position="411"/>
    </location>
</feature>
<dbReference type="Pfam" id="PF00109">
    <property type="entry name" value="ketoacyl-synt"/>
    <property type="match status" value="1"/>
</dbReference>
<dbReference type="PROSITE" id="PS52004">
    <property type="entry name" value="KS3_2"/>
    <property type="match status" value="1"/>
</dbReference>
<dbReference type="EMBL" id="CM001484">
    <property type="protein sequence ID" value="EIE99043.1"/>
    <property type="molecule type" value="Genomic_DNA"/>
</dbReference>
<sequence length="413" mass="43247">MTDAVITGLGVVAPTGLNTDEFWQSTLDGVSGIGRISRFDASRYPVRYAGEVTEFDPSRSLDPRIVVQTDLWTQFALEATRQALESAALDPKEYDSFDIGVTTSAASGGNAFGQREIEALWARGPRYVGPYQSIAWFYAASTGQISIGNKLRGPCAVVCSESAGGLDAVAHSRRAIRRGCRVQVCGGTEAPVSPYALTCQWRSGLLSERDSPDAYRPFAHDASGYVPSEGGAVLVMEDADHARERGARALAVVAGHAATFTGAQWSVSEGDYWHRAAEALAAAIRLALADAHVAPEDVDVVFADGMAMPSADRAEIAALRQVFGSTFDRIPVTVMAAGLGRAYSGAGAFAVAAATLALRDGVVPPTSGLTVDDVAVSADVVTGAPRRRPLRHALVLARGFGGFNSALVLSAGA</sequence>
<proteinExistence type="inferred from homology"/>
<evidence type="ECO:0000313" key="7">
    <source>
        <dbReference type="Proteomes" id="UP000005087"/>
    </source>
</evidence>